<gene>
    <name evidence="2" type="ORF">G6F50_017115</name>
</gene>
<feature type="transmembrane region" description="Helical" evidence="1">
    <location>
        <begin position="68"/>
        <end position="86"/>
    </location>
</feature>
<feature type="transmembrane region" description="Helical" evidence="1">
    <location>
        <begin position="12"/>
        <end position="31"/>
    </location>
</feature>
<dbReference type="PANTHER" id="PTHR23534:SF1">
    <property type="entry name" value="MAJOR FACILITATOR SUPERFAMILY PROTEIN"/>
    <property type="match status" value="1"/>
</dbReference>
<dbReference type="Proteomes" id="UP000740926">
    <property type="component" value="Unassembled WGS sequence"/>
</dbReference>
<keyword evidence="1" id="KW-1133">Transmembrane helix</keyword>
<evidence type="ECO:0000256" key="1">
    <source>
        <dbReference type="SAM" id="Phobius"/>
    </source>
</evidence>
<organism evidence="2 3">
    <name type="scientific">Rhizopus delemar</name>
    <dbReference type="NCBI Taxonomy" id="936053"/>
    <lineage>
        <taxon>Eukaryota</taxon>
        <taxon>Fungi</taxon>
        <taxon>Fungi incertae sedis</taxon>
        <taxon>Mucoromycota</taxon>
        <taxon>Mucoromycotina</taxon>
        <taxon>Mucoromycetes</taxon>
        <taxon>Mucorales</taxon>
        <taxon>Mucorineae</taxon>
        <taxon>Rhizopodaceae</taxon>
        <taxon>Rhizopus</taxon>
    </lineage>
</organism>
<name>A0A9P6XRY5_9FUNG</name>
<accession>A0A9P6XRY5</accession>
<dbReference type="EMBL" id="JAANIU010011910">
    <property type="protein sequence ID" value="KAG1530742.1"/>
    <property type="molecule type" value="Genomic_DNA"/>
</dbReference>
<evidence type="ECO:0008006" key="4">
    <source>
        <dbReference type="Google" id="ProtNLM"/>
    </source>
</evidence>
<protein>
    <recommendedName>
        <fullName evidence="4">Major facilitator superfamily (MFS) profile domain-containing protein</fullName>
    </recommendedName>
</protein>
<reference evidence="2 3" key="1">
    <citation type="journal article" date="2020" name="Microb. Genom.">
        <title>Genetic diversity of clinical and environmental Mucorales isolates obtained from an investigation of mucormycosis cases among solid organ transplant recipients.</title>
        <authorList>
            <person name="Nguyen M.H."/>
            <person name="Kaul D."/>
            <person name="Muto C."/>
            <person name="Cheng S.J."/>
            <person name="Richter R.A."/>
            <person name="Bruno V.M."/>
            <person name="Liu G."/>
            <person name="Beyhan S."/>
            <person name="Sundermann A.J."/>
            <person name="Mounaud S."/>
            <person name="Pasculle A.W."/>
            <person name="Nierman W.C."/>
            <person name="Driscoll E."/>
            <person name="Cumbie R."/>
            <person name="Clancy C.J."/>
            <person name="Dupont C.L."/>
        </authorList>
    </citation>
    <scope>NUCLEOTIDE SEQUENCE [LARGE SCALE GENOMIC DNA]</scope>
    <source>
        <strain evidence="2 3">GL24</strain>
    </source>
</reference>
<feature type="transmembrane region" description="Helical" evidence="1">
    <location>
        <begin position="43"/>
        <end position="62"/>
    </location>
</feature>
<evidence type="ECO:0000313" key="3">
    <source>
        <dbReference type="Proteomes" id="UP000740926"/>
    </source>
</evidence>
<dbReference type="PANTHER" id="PTHR23534">
    <property type="entry name" value="MFS PERMEASE"/>
    <property type="match status" value="1"/>
</dbReference>
<dbReference type="AlphaFoldDB" id="A0A9P6XRY5"/>
<keyword evidence="1" id="KW-0812">Transmembrane</keyword>
<dbReference type="SUPFAM" id="SSF103473">
    <property type="entry name" value="MFS general substrate transporter"/>
    <property type="match status" value="1"/>
</dbReference>
<keyword evidence="3" id="KW-1185">Reference proteome</keyword>
<comment type="caution">
    <text evidence="2">The sequence shown here is derived from an EMBL/GenBank/DDBJ whole genome shotgun (WGS) entry which is preliminary data.</text>
</comment>
<sequence>MTATPIAMVHHHHALGSAATVIQLHVLGMFLPSFFTGSLIARFGAVRIMLAGAVIFVGHVLMTTTGTGFGSFATALVMLGVGWNFMPSAPGHRRSTI</sequence>
<proteinExistence type="predicted"/>
<keyword evidence="1" id="KW-0472">Membrane</keyword>
<dbReference type="InterPro" id="IPR036259">
    <property type="entry name" value="MFS_trans_sf"/>
</dbReference>
<evidence type="ECO:0000313" key="2">
    <source>
        <dbReference type="EMBL" id="KAG1530742.1"/>
    </source>
</evidence>